<dbReference type="Proteomes" id="UP000299102">
    <property type="component" value="Unassembled WGS sequence"/>
</dbReference>
<evidence type="ECO:0000313" key="2">
    <source>
        <dbReference type="Proteomes" id="UP000299102"/>
    </source>
</evidence>
<keyword evidence="2" id="KW-1185">Reference proteome</keyword>
<evidence type="ECO:0000313" key="1">
    <source>
        <dbReference type="EMBL" id="GBP46091.1"/>
    </source>
</evidence>
<comment type="caution">
    <text evidence="1">The sequence shown here is derived from an EMBL/GenBank/DDBJ whole genome shotgun (WGS) entry which is preliminary data.</text>
</comment>
<protein>
    <submittedName>
        <fullName evidence="1">Uncharacterized protein</fullName>
    </submittedName>
</protein>
<dbReference type="EMBL" id="BGZK01000476">
    <property type="protein sequence ID" value="GBP46091.1"/>
    <property type="molecule type" value="Genomic_DNA"/>
</dbReference>
<proteinExistence type="predicted"/>
<reference evidence="1 2" key="1">
    <citation type="journal article" date="2019" name="Commun. Biol.">
        <title>The bagworm genome reveals a unique fibroin gene that provides high tensile strength.</title>
        <authorList>
            <person name="Kono N."/>
            <person name="Nakamura H."/>
            <person name="Ohtoshi R."/>
            <person name="Tomita M."/>
            <person name="Numata K."/>
            <person name="Arakawa K."/>
        </authorList>
    </citation>
    <scope>NUCLEOTIDE SEQUENCE [LARGE SCALE GENOMIC DNA]</scope>
</reference>
<name>A0A4C1W4V2_EUMVA</name>
<gene>
    <name evidence="1" type="ORF">EVAR_41444_1</name>
</gene>
<organism evidence="1 2">
    <name type="scientific">Eumeta variegata</name>
    <name type="common">Bagworm moth</name>
    <name type="synonym">Eumeta japonica</name>
    <dbReference type="NCBI Taxonomy" id="151549"/>
    <lineage>
        <taxon>Eukaryota</taxon>
        <taxon>Metazoa</taxon>
        <taxon>Ecdysozoa</taxon>
        <taxon>Arthropoda</taxon>
        <taxon>Hexapoda</taxon>
        <taxon>Insecta</taxon>
        <taxon>Pterygota</taxon>
        <taxon>Neoptera</taxon>
        <taxon>Endopterygota</taxon>
        <taxon>Lepidoptera</taxon>
        <taxon>Glossata</taxon>
        <taxon>Ditrysia</taxon>
        <taxon>Tineoidea</taxon>
        <taxon>Psychidae</taxon>
        <taxon>Oiketicinae</taxon>
        <taxon>Eumeta</taxon>
    </lineage>
</organism>
<accession>A0A4C1W4V2</accession>
<sequence>MFELAAVAASATSLLLRSEEVVAVQTLQELHTMHLREKWAKGRPFVVGRCPGVGVLTQLRDAVFEFTRRGTYVALGPYGSSM</sequence>
<dbReference type="AlphaFoldDB" id="A0A4C1W4V2"/>